<feature type="transmembrane region" description="Helical" evidence="1">
    <location>
        <begin position="97"/>
        <end position="116"/>
    </location>
</feature>
<keyword evidence="1" id="KW-0472">Membrane</keyword>
<dbReference type="RefSeq" id="WP_127907886.1">
    <property type="nucleotide sequence ID" value="NZ_RQXX01000009.1"/>
</dbReference>
<keyword evidence="3" id="KW-1185">Reference proteome</keyword>
<gene>
    <name evidence="2" type="ORF">EKE94_17255</name>
</gene>
<organism evidence="2 3">
    <name type="scientific">Mesobaculum littorinae</name>
    <dbReference type="NCBI Taxonomy" id="2486419"/>
    <lineage>
        <taxon>Bacteria</taxon>
        <taxon>Pseudomonadati</taxon>
        <taxon>Pseudomonadota</taxon>
        <taxon>Alphaproteobacteria</taxon>
        <taxon>Rhodobacterales</taxon>
        <taxon>Roseobacteraceae</taxon>
        <taxon>Mesobaculum</taxon>
    </lineage>
</organism>
<dbReference type="AlphaFoldDB" id="A0A438AD71"/>
<dbReference type="PANTHER" id="PTHR34980:SF2">
    <property type="entry name" value="INNER MEMBRANE PROTEIN YHAH-RELATED"/>
    <property type="match status" value="1"/>
</dbReference>
<dbReference type="Pfam" id="PF05656">
    <property type="entry name" value="DUF805"/>
    <property type="match status" value="1"/>
</dbReference>
<evidence type="ECO:0000313" key="2">
    <source>
        <dbReference type="EMBL" id="RVV96629.1"/>
    </source>
</evidence>
<feature type="transmembrane region" description="Helical" evidence="1">
    <location>
        <begin position="136"/>
        <end position="156"/>
    </location>
</feature>
<dbReference type="PANTHER" id="PTHR34980">
    <property type="entry name" value="INNER MEMBRANE PROTEIN-RELATED-RELATED"/>
    <property type="match status" value="1"/>
</dbReference>
<evidence type="ECO:0000313" key="3">
    <source>
        <dbReference type="Proteomes" id="UP000285908"/>
    </source>
</evidence>
<keyword evidence="1" id="KW-0812">Transmembrane</keyword>
<dbReference type="GO" id="GO:0005886">
    <property type="term" value="C:plasma membrane"/>
    <property type="evidence" value="ECO:0007669"/>
    <property type="project" value="TreeGrafter"/>
</dbReference>
<proteinExistence type="predicted"/>
<protein>
    <submittedName>
        <fullName evidence="2">DUF805 domain-containing protein</fullName>
    </submittedName>
</protein>
<comment type="caution">
    <text evidence="2">The sequence shown here is derived from an EMBL/GenBank/DDBJ whole genome shotgun (WGS) entry which is preliminary data.</text>
</comment>
<accession>A0A438AD71</accession>
<feature type="transmembrane region" description="Helical" evidence="1">
    <location>
        <begin position="26"/>
        <end position="48"/>
    </location>
</feature>
<name>A0A438AD71_9RHOB</name>
<feature type="transmembrane region" description="Helical" evidence="1">
    <location>
        <begin position="68"/>
        <end position="85"/>
    </location>
</feature>
<dbReference type="EMBL" id="RQXX01000009">
    <property type="protein sequence ID" value="RVV96629.1"/>
    <property type="molecule type" value="Genomic_DNA"/>
</dbReference>
<sequence length="175" mass="18662">MTFPGAVRSCLSQYFTFSGRASRAEYWYFVLFLFLGLLAAGFLDELLFDAVEIEASGGAIDAQSNGPIAATFSLVTLIPGLAAGWRRMHDTGKSGLFVLYPLIVMIGIFGFMHLAAGLGSFTQGDLAATFTGGVGIVLFIAFIVLIISPLLVIWWLTRPSSPHSNAWGPPPPGAT</sequence>
<evidence type="ECO:0000256" key="1">
    <source>
        <dbReference type="SAM" id="Phobius"/>
    </source>
</evidence>
<dbReference type="InterPro" id="IPR008523">
    <property type="entry name" value="DUF805"/>
</dbReference>
<keyword evidence="1" id="KW-1133">Transmembrane helix</keyword>
<reference evidence="2 3" key="1">
    <citation type="submission" date="2018-11" db="EMBL/GenBank/DDBJ databases">
        <title>Mesobaculum littorinae gen. nov., sp. nov., isolated from Littorina scabra that represents a novel genus of the order Rhodobacteraceae.</title>
        <authorList>
            <person name="Li F."/>
        </authorList>
    </citation>
    <scope>NUCLEOTIDE SEQUENCE [LARGE SCALE GENOMIC DNA]</scope>
    <source>
        <strain evidence="2 3">M0103</strain>
    </source>
</reference>
<dbReference type="Proteomes" id="UP000285908">
    <property type="component" value="Unassembled WGS sequence"/>
</dbReference>
<dbReference type="OrthoDB" id="9812349at2"/>